<proteinExistence type="predicted"/>
<dbReference type="AlphaFoldDB" id="A0A1B0F0N1"/>
<dbReference type="VEuPathDB" id="VectorBase:PPAI010845"/>
<organism evidence="1 2">
    <name type="scientific">Phlebotomus papatasi</name>
    <name type="common">Sandfly</name>
    <dbReference type="NCBI Taxonomy" id="29031"/>
    <lineage>
        <taxon>Eukaryota</taxon>
        <taxon>Metazoa</taxon>
        <taxon>Ecdysozoa</taxon>
        <taxon>Arthropoda</taxon>
        <taxon>Hexapoda</taxon>
        <taxon>Insecta</taxon>
        <taxon>Pterygota</taxon>
        <taxon>Neoptera</taxon>
        <taxon>Endopterygota</taxon>
        <taxon>Diptera</taxon>
        <taxon>Nematocera</taxon>
        <taxon>Psychodoidea</taxon>
        <taxon>Psychodidae</taxon>
        <taxon>Phlebotomus</taxon>
        <taxon>Phlebotomus</taxon>
    </lineage>
</organism>
<evidence type="ECO:0000313" key="2">
    <source>
        <dbReference type="Proteomes" id="UP000092462"/>
    </source>
</evidence>
<name>A0A1B0F0N1_PHLPP</name>
<protein>
    <submittedName>
        <fullName evidence="1">Uncharacterized protein</fullName>
    </submittedName>
</protein>
<evidence type="ECO:0000313" key="1">
    <source>
        <dbReference type="EnsemblMetazoa" id="PPAI010845-PA"/>
    </source>
</evidence>
<dbReference type="InterPro" id="IPR024276">
    <property type="entry name" value="CCAP"/>
</dbReference>
<dbReference type="EnsemblMetazoa" id="PPAI010845-RA">
    <property type="protein sequence ID" value="PPAI010845-PA"/>
    <property type="gene ID" value="PPAI010845"/>
</dbReference>
<accession>A0A1B0F0N1</accession>
<sequence length="93" mass="10458">MTICSTGPLLSPISSRHLDSLTDDDQPENNYFDDNLASLLDLNSEPAVEDLMRQIMSEAKLWEAIQEASREIHLHKNGRPMSNNQFPVAFSAQ</sequence>
<dbReference type="EMBL" id="AJVK01019248">
    <property type="status" value="NOT_ANNOTATED_CDS"/>
    <property type="molecule type" value="Genomic_DNA"/>
</dbReference>
<dbReference type="Pfam" id="PF11105">
    <property type="entry name" value="CCAP"/>
    <property type="match status" value="1"/>
</dbReference>
<dbReference type="Proteomes" id="UP000092462">
    <property type="component" value="Unassembled WGS sequence"/>
</dbReference>
<reference evidence="1" key="1">
    <citation type="submission" date="2022-08" db="UniProtKB">
        <authorList>
            <consortium name="EnsemblMetazoa"/>
        </authorList>
    </citation>
    <scope>IDENTIFICATION</scope>
    <source>
        <strain evidence="1">Israel</strain>
    </source>
</reference>
<dbReference type="VEuPathDB" id="VectorBase:PPAPM1_007124"/>
<keyword evidence="2" id="KW-1185">Reference proteome</keyword>